<reference evidence="2" key="2">
    <citation type="submission" date="2021-04" db="EMBL/GenBank/DDBJ databases">
        <authorList>
            <person name="Gilroy R."/>
        </authorList>
    </citation>
    <scope>NUCLEOTIDE SEQUENCE</scope>
    <source>
        <strain evidence="2">ChiHecec1B25-7008</strain>
    </source>
</reference>
<name>A0A9D2HPB5_9BACE</name>
<feature type="transmembrane region" description="Helical" evidence="1">
    <location>
        <begin position="32"/>
        <end position="48"/>
    </location>
</feature>
<reference evidence="2" key="1">
    <citation type="journal article" date="2021" name="PeerJ">
        <title>Extensive microbial diversity within the chicken gut microbiome revealed by metagenomics and culture.</title>
        <authorList>
            <person name="Gilroy R."/>
            <person name="Ravi A."/>
            <person name="Getino M."/>
            <person name="Pursley I."/>
            <person name="Horton D.L."/>
            <person name="Alikhan N.F."/>
            <person name="Baker D."/>
            <person name="Gharbi K."/>
            <person name="Hall N."/>
            <person name="Watson M."/>
            <person name="Adriaenssens E.M."/>
            <person name="Foster-Nyarko E."/>
            <person name="Jarju S."/>
            <person name="Secka A."/>
            <person name="Antonio M."/>
            <person name="Oren A."/>
            <person name="Chaudhuri R.R."/>
            <person name="La Ragione R."/>
            <person name="Hildebrand F."/>
            <person name="Pallen M.J."/>
        </authorList>
    </citation>
    <scope>NUCLEOTIDE SEQUENCE</scope>
    <source>
        <strain evidence="2">ChiHecec1B25-7008</strain>
    </source>
</reference>
<proteinExistence type="predicted"/>
<accession>A0A9D2HPB5</accession>
<evidence type="ECO:0000313" key="3">
    <source>
        <dbReference type="Proteomes" id="UP000823860"/>
    </source>
</evidence>
<keyword evidence="1" id="KW-1133">Transmembrane helix</keyword>
<dbReference type="Proteomes" id="UP000823860">
    <property type="component" value="Unassembled WGS sequence"/>
</dbReference>
<dbReference type="AlphaFoldDB" id="A0A9D2HPB5"/>
<evidence type="ECO:0000256" key="1">
    <source>
        <dbReference type="SAM" id="Phobius"/>
    </source>
</evidence>
<evidence type="ECO:0000313" key="2">
    <source>
        <dbReference type="EMBL" id="HJA82930.1"/>
    </source>
</evidence>
<keyword evidence="1" id="KW-0472">Membrane</keyword>
<comment type="caution">
    <text evidence="2">The sequence shown here is derived from an EMBL/GenBank/DDBJ whole genome shotgun (WGS) entry which is preliminary data.</text>
</comment>
<gene>
    <name evidence="2" type="ORF">H9785_02990</name>
</gene>
<dbReference type="EMBL" id="DWZE01000041">
    <property type="protein sequence ID" value="HJA82930.1"/>
    <property type="molecule type" value="Genomic_DNA"/>
</dbReference>
<sequence length="49" mass="5326">MKDFFKMLVALATLRWLFGGSGEGCGQTGCGCIFTWLLLLICILAVTLL</sequence>
<organism evidence="2 3">
    <name type="scientific">Candidatus Bacteroides intestinavium</name>
    <dbReference type="NCBI Taxonomy" id="2838469"/>
    <lineage>
        <taxon>Bacteria</taxon>
        <taxon>Pseudomonadati</taxon>
        <taxon>Bacteroidota</taxon>
        <taxon>Bacteroidia</taxon>
        <taxon>Bacteroidales</taxon>
        <taxon>Bacteroidaceae</taxon>
        <taxon>Bacteroides</taxon>
    </lineage>
</organism>
<keyword evidence="1" id="KW-0812">Transmembrane</keyword>
<protein>
    <submittedName>
        <fullName evidence="2">Uncharacterized protein</fullName>
    </submittedName>
</protein>